<name>A0A7L4YRQ6_9ACTN</name>
<dbReference type="RefSeq" id="WP_159546604.1">
    <property type="nucleotide sequence ID" value="NZ_CP047156.1"/>
</dbReference>
<feature type="transmembrane region" description="Helical" evidence="3">
    <location>
        <begin position="48"/>
        <end position="70"/>
    </location>
</feature>
<dbReference type="Pfam" id="PF03816">
    <property type="entry name" value="LytR_cpsA_psr"/>
    <property type="match status" value="1"/>
</dbReference>
<dbReference type="PANTHER" id="PTHR33392:SF6">
    <property type="entry name" value="POLYISOPRENYL-TEICHOIC ACID--PEPTIDOGLYCAN TEICHOIC ACID TRANSFERASE TAGU"/>
    <property type="match status" value="1"/>
</dbReference>
<evidence type="ECO:0000256" key="2">
    <source>
        <dbReference type="SAM" id="MobiDB-lite"/>
    </source>
</evidence>
<feature type="domain" description="Cell envelope-related transcriptional attenuator" evidence="4">
    <location>
        <begin position="134"/>
        <end position="265"/>
    </location>
</feature>
<gene>
    <name evidence="5" type="ORF">EK0264_15015</name>
</gene>
<dbReference type="KEGG" id="eke:EK0264_15015"/>
<evidence type="ECO:0000259" key="4">
    <source>
        <dbReference type="Pfam" id="PF03816"/>
    </source>
</evidence>
<dbReference type="InterPro" id="IPR004474">
    <property type="entry name" value="LytR_CpsA_psr"/>
</dbReference>
<dbReference type="InParanoid" id="A0A7L4YRQ6"/>
<evidence type="ECO:0000256" key="1">
    <source>
        <dbReference type="ARBA" id="ARBA00006068"/>
    </source>
</evidence>
<keyword evidence="3" id="KW-0472">Membrane</keyword>
<dbReference type="Gene3D" id="3.40.630.190">
    <property type="entry name" value="LCP protein"/>
    <property type="match status" value="1"/>
</dbReference>
<dbReference type="OrthoDB" id="9782542at2"/>
<keyword evidence="3" id="KW-0812">Transmembrane</keyword>
<evidence type="ECO:0000256" key="3">
    <source>
        <dbReference type="SAM" id="Phobius"/>
    </source>
</evidence>
<evidence type="ECO:0000313" key="5">
    <source>
        <dbReference type="EMBL" id="QHC01469.1"/>
    </source>
</evidence>
<keyword evidence="6" id="KW-1185">Reference proteome</keyword>
<accession>A0A7L4YRQ6</accession>
<reference evidence="5 6" key="1">
    <citation type="journal article" date="2018" name="Int. J. Syst. Evol. Microbiol.">
        <title>Epidermidibacterium keratini gen. nov., sp. nov., a member of the family Sporichthyaceae, isolated from keratin epidermis.</title>
        <authorList>
            <person name="Lee D.G."/>
            <person name="Trujillo M.E."/>
            <person name="Kang S."/>
            <person name="Nam J.J."/>
            <person name="Kim Y.J."/>
        </authorList>
    </citation>
    <scope>NUCLEOTIDE SEQUENCE [LARGE SCALE GENOMIC DNA]</scope>
    <source>
        <strain evidence="5 6">EPI-7</strain>
    </source>
</reference>
<dbReference type="InterPro" id="IPR050922">
    <property type="entry name" value="LytR/CpsA/Psr_CW_biosynth"/>
</dbReference>
<comment type="similarity">
    <text evidence="1">Belongs to the LytR/CpsA/Psr (LCP) family.</text>
</comment>
<keyword evidence="3" id="KW-1133">Transmembrane helix</keyword>
<dbReference type="Proteomes" id="UP000463857">
    <property type="component" value="Chromosome"/>
</dbReference>
<protein>
    <submittedName>
        <fullName evidence="5">LytR family transcriptional regulator</fullName>
    </submittedName>
</protein>
<dbReference type="AlphaFoldDB" id="A0A7L4YRQ6"/>
<dbReference type="EMBL" id="CP047156">
    <property type="protein sequence ID" value="QHC01469.1"/>
    <property type="molecule type" value="Genomic_DNA"/>
</dbReference>
<evidence type="ECO:0000313" key="6">
    <source>
        <dbReference type="Proteomes" id="UP000463857"/>
    </source>
</evidence>
<proteinExistence type="inferred from homology"/>
<sequence length="371" mass="40204">MAKHNRDDDDSLSFDEIAGPAADDSSVSDEVAGSTPAKRRGFFARHKVFTVFLVLIGLIVGSVVGFGLYLNGKLSDVATYTSSLKDEERVEKYTAPNATGPAPINILLLGADKTSGKSVSELIAAGQWDVGSMRSDTIMLVHIPSDRSQIQLVSFPRDSWVPVPGQGTTKINAAFSYGGPDLAIQTVEQLTQVYIDHLMIVDWDGFKGITDALGGVTLYVPGQGSVKMNGDEALDYVRERKDLPGGDFDRIKRQQNFLRQIMKQTVDSVSFTNIGMMLDLLSVITQNVTVDAGMTPEVMRSMAWDLRGVKSSNVTFMTVPTTGTGTEGDQSVVYIDDAKAQGLYQALREDTMTQYLSSTDADTLGDETSIN</sequence>
<dbReference type="PANTHER" id="PTHR33392">
    <property type="entry name" value="POLYISOPRENYL-TEICHOIC ACID--PEPTIDOGLYCAN TEICHOIC ACID TRANSFERASE TAGU"/>
    <property type="match status" value="1"/>
</dbReference>
<organism evidence="5 6">
    <name type="scientific">Epidermidibacterium keratini</name>
    <dbReference type="NCBI Taxonomy" id="1891644"/>
    <lineage>
        <taxon>Bacteria</taxon>
        <taxon>Bacillati</taxon>
        <taxon>Actinomycetota</taxon>
        <taxon>Actinomycetes</taxon>
        <taxon>Sporichthyales</taxon>
        <taxon>Sporichthyaceae</taxon>
        <taxon>Epidermidibacterium</taxon>
    </lineage>
</organism>
<dbReference type="NCBIfam" id="TIGR00350">
    <property type="entry name" value="lytR_cpsA_psr"/>
    <property type="match status" value="1"/>
</dbReference>
<feature type="region of interest" description="Disordered" evidence="2">
    <location>
        <begin position="1"/>
        <end position="32"/>
    </location>
</feature>